<protein>
    <submittedName>
        <fullName evidence="1">Uncharacterized protein</fullName>
    </submittedName>
</protein>
<dbReference type="Proteomes" id="UP000030672">
    <property type="component" value="Unassembled WGS sequence"/>
</dbReference>
<keyword evidence="2" id="KW-1185">Reference proteome</keyword>
<dbReference type="AlphaFoldDB" id="A0A074VX70"/>
<reference evidence="1 2" key="1">
    <citation type="journal article" date="2014" name="BMC Genomics">
        <title>Genome sequencing of four Aureobasidium pullulans varieties: biotechnological potential, stress tolerance, and description of new species.</title>
        <authorList>
            <person name="Gostin Ar C."/>
            <person name="Ohm R.A."/>
            <person name="Kogej T."/>
            <person name="Sonjak S."/>
            <person name="Turk M."/>
            <person name="Zajc J."/>
            <person name="Zalar P."/>
            <person name="Grube M."/>
            <person name="Sun H."/>
            <person name="Han J."/>
            <person name="Sharma A."/>
            <person name="Chiniquy J."/>
            <person name="Ngan C.Y."/>
            <person name="Lipzen A."/>
            <person name="Barry K."/>
            <person name="Grigoriev I.V."/>
            <person name="Gunde-Cimerman N."/>
        </authorList>
    </citation>
    <scope>NUCLEOTIDE SEQUENCE [LARGE SCALE GENOMIC DNA]</scope>
    <source>
        <strain evidence="1 2">CBS 110374</strain>
    </source>
</reference>
<dbReference type="EMBL" id="KL584835">
    <property type="protein sequence ID" value="KEQ62317.1"/>
    <property type="molecule type" value="Genomic_DNA"/>
</dbReference>
<name>A0A074VX70_AURM1</name>
<dbReference type="STRING" id="1043003.A0A074VX70"/>
<dbReference type="GeneID" id="63918186"/>
<proteinExistence type="predicted"/>
<accession>A0A074VX70</accession>
<dbReference type="RefSeq" id="XP_040879340.1">
    <property type="nucleotide sequence ID" value="XM_041024813.1"/>
</dbReference>
<gene>
    <name evidence="1" type="ORF">M437DRAFT_66735</name>
</gene>
<sequence length="180" mass="19426">MHEPLSMTLKLSPHAFSTRIAPRTALDGFCSHHDSNSPGTMRHWTRLTSTSNTNHCNQDSSLLDSQQAVCEVLIPLASGSLISFVSGGELIPGPNSRGVIGGLASVIGQAARGEKQGSEWDRCAAENAQRQQGPRREKKGIVSTPIRTYKELLAKNVLYLMVVNMPSEEEMAAARAAVMV</sequence>
<evidence type="ECO:0000313" key="1">
    <source>
        <dbReference type="EMBL" id="KEQ62317.1"/>
    </source>
</evidence>
<evidence type="ECO:0000313" key="2">
    <source>
        <dbReference type="Proteomes" id="UP000030672"/>
    </source>
</evidence>
<dbReference type="HOGENOM" id="CLU_1495880_0_0_1"/>
<organism evidence="1 2">
    <name type="scientific">Aureobasidium melanogenum (strain CBS 110374)</name>
    <name type="common">Aureobasidium pullulans var. melanogenum</name>
    <dbReference type="NCBI Taxonomy" id="1043003"/>
    <lineage>
        <taxon>Eukaryota</taxon>
        <taxon>Fungi</taxon>
        <taxon>Dikarya</taxon>
        <taxon>Ascomycota</taxon>
        <taxon>Pezizomycotina</taxon>
        <taxon>Dothideomycetes</taxon>
        <taxon>Dothideomycetidae</taxon>
        <taxon>Dothideales</taxon>
        <taxon>Saccotheciaceae</taxon>
        <taxon>Aureobasidium</taxon>
    </lineage>
</organism>